<evidence type="ECO:0000313" key="1">
    <source>
        <dbReference type="EMBL" id="SVB55982.1"/>
    </source>
</evidence>
<reference evidence="1" key="1">
    <citation type="submission" date="2018-05" db="EMBL/GenBank/DDBJ databases">
        <authorList>
            <person name="Lanie J.A."/>
            <person name="Ng W.-L."/>
            <person name="Kazmierczak K.M."/>
            <person name="Andrzejewski T.M."/>
            <person name="Davidsen T.M."/>
            <person name="Wayne K.J."/>
            <person name="Tettelin H."/>
            <person name="Glass J.I."/>
            <person name="Rusch D."/>
            <person name="Podicherti R."/>
            <person name="Tsui H.-C.T."/>
            <person name="Winkler M.E."/>
        </authorList>
    </citation>
    <scope>NUCLEOTIDE SEQUENCE</scope>
</reference>
<dbReference type="PROSITE" id="PS51257">
    <property type="entry name" value="PROKAR_LIPOPROTEIN"/>
    <property type="match status" value="1"/>
</dbReference>
<name>A0A382F009_9ZZZZ</name>
<dbReference type="PANTHER" id="PTHR10443">
    <property type="entry name" value="MICROSOMAL DIPEPTIDASE"/>
    <property type="match status" value="1"/>
</dbReference>
<dbReference type="InterPro" id="IPR032466">
    <property type="entry name" value="Metal_Hydrolase"/>
</dbReference>
<evidence type="ECO:0008006" key="2">
    <source>
        <dbReference type="Google" id="ProtNLM"/>
    </source>
</evidence>
<dbReference type="AlphaFoldDB" id="A0A382F009"/>
<gene>
    <name evidence="1" type="ORF">METZ01_LOCUS208836</name>
</gene>
<dbReference type="CDD" id="cd01301">
    <property type="entry name" value="rDP_like"/>
    <property type="match status" value="1"/>
</dbReference>
<dbReference type="Gene3D" id="3.20.20.140">
    <property type="entry name" value="Metal-dependent hydrolases"/>
    <property type="match status" value="1"/>
</dbReference>
<dbReference type="Pfam" id="PF01244">
    <property type="entry name" value="Peptidase_M19"/>
    <property type="match status" value="1"/>
</dbReference>
<dbReference type="EMBL" id="UINC01047117">
    <property type="protein sequence ID" value="SVB55982.1"/>
    <property type="molecule type" value="Genomic_DNA"/>
</dbReference>
<sequence length="398" mass="44453">MNKKKHILLFIVAGFIVGCNNDATLKKRAYELAHKFIITDGHIDVPWRLNDGYEDLSIRTETGDFDYIRAKEGGLDAPFMSIYVPSSYQETGGAKEKADSLIDLVHQIANDHPDKFEVAYSVADVNRIFGDDKIALPMGMENGAPILDDLSNVAYFHKRGIRYITLTHAKDNLICDSSYDTTGTWGGLSPFGREVVKEMNRVGIMVDISHVTDDVINQVMDMTDVPVIASHSSCRHFTPGWERNMGDAEIKRLKDNGGVIQINFGSSFVTQVSQDKGKVNSEKIETYAKENGLEEDDETFIAYAKKVNEENPMYADITDVVDHIDRVVELAGIDHVGIGSDYDGVGDSLPYGLKDVSSYPNLIFHLLKRGYSEDDIQKICYKNIWRVWSAVEMAASDS</sequence>
<dbReference type="GO" id="GO:0070573">
    <property type="term" value="F:metallodipeptidase activity"/>
    <property type="evidence" value="ECO:0007669"/>
    <property type="project" value="InterPro"/>
</dbReference>
<dbReference type="GO" id="GO:0006508">
    <property type="term" value="P:proteolysis"/>
    <property type="evidence" value="ECO:0007669"/>
    <property type="project" value="InterPro"/>
</dbReference>
<protein>
    <recommendedName>
        <fullName evidence="2">Peptidase M19</fullName>
    </recommendedName>
</protein>
<dbReference type="PANTHER" id="PTHR10443:SF12">
    <property type="entry name" value="DIPEPTIDASE"/>
    <property type="match status" value="1"/>
</dbReference>
<organism evidence="1">
    <name type="scientific">marine metagenome</name>
    <dbReference type="NCBI Taxonomy" id="408172"/>
    <lineage>
        <taxon>unclassified sequences</taxon>
        <taxon>metagenomes</taxon>
        <taxon>ecological metagenomes</taxon>
    </lineage>
</organism>
<accession>A0A382F009</accession>
<proteinExistence type="predicted"/>
<dbReference type="PROSITE" id="PS51365">
    <property type="entry name" value="RENAL_DIPEPTIDASE_2"/>
    <property type="match status" value="1"/>
</dbReference>
<dbReference type="InterPro" id="IPR008257">
    <property type="entry name" value="Pept_M19"/>
</dbReference>
<dbReference type="SUPFAM" id="SSF51556">
    <property type="entry name" value="Metallo-dependent hydrolases"/>
    <property type="match status" value="1"/>
</dbReference>